<dbReference type="PANTHER" id="PTHR42911:SF2">
    <property type="entry name" value="PROHIBITIN FAMILY PROTEIN"/>
    <property type="match status" value="1"/>
</dbReference>
<dbReference type="RefSeq" id="WP_024410597.1">
    <property type="nucleotide sequence ID" value="NZ_AP023392.1"/>
</dbReference>
<reference evidence="4 5" key="1">
    <citation type="submission" date="2019-06" db="EMBL/GenBank/DDBJ databases">
        <title>Comprehensive assessment of Oxford Nanopore MinION sequencing for bacterial characterization and routine diagnosis.</title>
        <authorList>
            <person name="Tan S."/>
            <person name="Dvorak C.M.T."/>
            <person name="Gebhart C."/>
            <person name="Estrada A."/>
            <person name="Marthaler D.G."/>
            <person name="Murtaugh M.P."/>
        </authorList>
    </citation>
    <scope>NUCLEOTIDE SEQUENCE [LARGE SCALE GENOMIC DNA]</scope>
    <source>
        <strain evidence="4 5">2017UMN1435.21</strain>
    </source>
</reference>
<proteinExistence type="predicted"/>
<dbReference type="Gene3D" id="3.30.479.30">
    <property type="entry name" value="Band 7 domain"/>
    <property type="match status" value="1"/>
</dbReference>
<dbReference type="SUPFAM" id="SSF117892">
    <property type="entry name" value="Band 7/SPFH domain"/>
    <property type="match status" value="1"/>
</dbReference>
<dbReference type="EMBL" id="VIEK01000010">
    <property type="protein sequence ID" value="TQE88216.1"/>
    <property type="molecule type" value="Genomic_DNA"/>
</dbReference>
<sequence length="283" mass="31330">MFEEMTEKEQKTIKRVALVCGVVLAAVLFRVTAVTKIPANTVGVYYSATSGVQNKTLSSGYHIKVPFMDTIYKLPTSVQTSNIEKVTTQTNDAQFLDSTIDVKWRVSNNNAMQVFKDFQTIETLQEKGIQPAVQRAIEEVTVNYNIVEILGSKRNEIYSEFEKKLAEKLSTYGVELVSVTITDTDAGDEIEAAIKNEAVKQKEVDTAKQEQEKTKVEAETKKIQAQADADAEVIKAQGQADANAKLSGSITDELIRMKEAEARLKHGWVEVQTTGDVITNKGD</sequence>
<dbReference type="PANTHER" id="PTHR42911">
    <property type="entry name" value="MODULATOR OF FTSH PROTEASE HFLC"/>
    <property type="match status" value="1"/>
</dbReference>
<dbReference type="SMART" id="SM00244">
    <property type="entry name" value="PHB"/>
    <property type="match status" value="1"/>
</dbReference>
<dbReference type="Pfam" id="PF01145">
    <property type="entry name" value="Band_7"/>
    <property type="match status" value="1"/>
</dbReference>
<dbReference type="InterPro" id="IPR001107">
    <property type="entry name" value="Band_7"/>
</dbReference>
<gene>
    <name evidence="4" type="ORF">FH692_07155</name>
    <name evidence="3" type="ORF">Q7V66_06305</name>
</gene>
<name>A0A540UUP8_STRSU</name>
<reference evidence="3" key="2">
    <citation type="submission" date="2023-07" db="EMBL/GenBank/DDBJ databases">
        <title>Characterization of virulence traits, antimicrobial resistance genes carried by mobile genetic elements and competence in Streptococcus suis strains isolated in France.</title>
        <authorList>
            <person name="Dechene-Tempier M."/>
            <person name="Marois-Crehan C."/>
            <person name="De Boisseson C."/>
            <person name="Lucas P."/>
            <person name="Bougeard S."/>
            <person name="Libante V."/>
            <person name="Payot S."/>
        </authorList>
    </citation>
    <scope>NUCLEOTIDE SEQUENCE</scope>
    <source>
        <strain evidence="3">1551</strain>
    </source>
</reference>
<evidence type="ECO:0000256" key="1">
    <source>
        <dbReference type="SAM" id="Coils"/>
    </source>
</evidence>
<dbReference type="AlphaFoldDB" id="A0A540UUP8"/>
<dbReference type="Proteomes" id="UP000315224">
    <property type="component" value="Unassembled WGS sequence"/>
</dbReference>
<feature type="coiled-coil region" evidence="1">
    <location>
        <begin position="190"/>
        <end position="228"/>
    </location>
</feature>
<evidence type="ECO:0000313" key="3">
    <source>
        <dbReference type="EMBL" id="MDW8645765.1"/>
    </source>
</evidence>
<accession>A0A540UUP8</accession>
<feature type="domain" description="Band 7" evidence="2">
    <location>
        <begin position="32"/>
        <end position="198"/>
    </location>
</feature>
<comment type="caution">
    <text evidence="4">The sequence shown here is derived from an EMBL/GenBank/DDBJ whole genome shotgun (WGS) entry which is preliminary data.</text>
</comment>
<dbReference type="InterPro" id="IPR000163">
    <property type="entry name" value="Prohibitin"/>
</dbReference>
<dbReference type="GO" id="GO:0016020">
    <property type="term" value="C:membrane"/>
    <property type="evidence" value="ECO:0007669"/>
    <property type="project" value="InterPro"/>
</dbReference>
<dbReference type="CDD" id="cd03401">
    <property type="entry name" value="SPFH_prohibitin"/>
    <property type="match status" value="1"/>
</dbReference>
<evidence type="ECO:0000313" key="4">
    <source>
        <dbReference type="EMBL" id="TQE88216.1"/>
    </source>
</evidence>
<protein>
    <submittedName>
        <fullName evidence="4">Prohibitin family protein</fullName>
    </submittedName>
</protein>
<dbReference type="EMBL" id="JAUTFL010000012">
    <property type="protein sequence ID" value="MDW8645765.1"/>
    <property type="molecule type" value="Genomic_DNA"/>
</dbReference>
<dbReference type="InterPro" id="IPR036013">
    <property type="entry name" value="Band_7/SPFH_dom_sf"/>
</dbReference>
<keyword evidence="1" id="KW-0175">Coiled coil</keyword>
<evidence type="ECO:0000313" key="5">
    <source>
        <dbReference type="Proteomes" id="UP000315224"/>
    </source>
</evidence>
<organism evidence="4 5">
    <name type="scientific">Streptococcus suis</name>
    <dbReference type="NCBI Taxonomy" id="1307"/>
    <lineage>
        <taxon>Bacteria</taxon>
        <taxon>Bacillati</taxon>
        <taxon>Bacillota</taxon>
        <taxon>Bacilli</taxon>
        <taxon>Lactobacillales</taxon>
        <taxon>Streptococcaceae</taxon>
        <taxon>Streptococcus</taxon>
    </lineage>
</organism>
<dbReference type="Proteomes" id="UP001276229">
    <property type="component" value="Unassembled WGS sequence"/>
</dbReference>
<evidence type="ECO:0000259" key="2">
    <source>
        <dbReference type="SMART" id="SM00244"/>
    </source>
</evidence>